<evidence type="ECO:0000313" key="2">
    <source>
        <dbReference type="EMBL" id="KAK7247242.1"/>
    </source>
</evidence>
<dbReference type="AlphaFoldDB" id="A0AAN9E8K0"/>
<sequence length="94" mass="10569">MVSKGKCFIFLSESGIYLIVIILFFEKSTANILNSASEERLLFWAVDECCVSCSCWFHILHVFPRPLSFTTTALDLRPKKADCKMTKSTTPAVA</sequence>
<accession>A0AAN9E8K0</accession>
<reference evidence="2 3" key="1">
    <citation type="submission" date="2024-01" db="EMBL/GenBank/DDBJ databases">
        <title>The genomes of 5 underutilized Papilionoideae crops provide insights into root nodulation and disease resistanc.</title>
        <authorList>
            <person name="Yuan L."/>
        </authorList>
    </citation>
    <scope>NUCLEOTIDE SEQUENCE [LARGE SCALE GENOMIC DNA]</scope>
    <source>
        <strain evidence="2">ZHUSHIDOU_FW_LH</strain>
        <tissue evidence="2">Leaf</tissue>
    </source>
</reference>
<gene>
    <name evidence="2" type="ORF">RIF29_42121</name>
</gene>
<keyword evidence="3" id="KW-1185">Reference proteome</keyword>
<proteinExistence type="predicted"/>
<dbReference type="Proteomes" id="UP001372338">
    <property type="component" value="Unassembled WGS sequence"/>
</dbReference>
<keyword evidence="1" id="KW-0812">Transmembrane</keyword>
<keyword evidence="1" id="KW-0472">Membrane</keyword>
<feature type="transmembrane region" description="Helical" evidence="1">
    <location>
        <begin position="7"/>
        <end position="25"/>
    </location>
</feature>
<comment type="caution">
    <text evidence="2">The sequence shown here is derived from an EMBL/GenBank/DDBJ whole genome shotgun (WGS) entry which is preliminary data.</text>
</comment>
<keyword evidence="1" id="KW-1133">Transmembrane helix</keyword>
<evidence type="ECO:0000313" key="3">
    <source>
        <dbReference type="Proteomes" id="UP001372338"/>
    </source>
</evidence>
<evidence type="ECO:0000256" key="1">
    <source>
        <dbReference type="SAM" id="Phobius"/>
    </source>
</evidence>
<name>A0AAN9E8K0_CROPI</name>
<dbReference type="EMBL" id="JAYWIO010000008">
    <property type="protein sequence ID" value="KAK7247242.1"/>
    <property type="molecule type" value="Genomic_DNA"/>
</dbReference>
<protein>
    <submittedName>
        <fullName evidence="2">Uncharacterized protein</fullName>
    </submittedName>
</protein>
<organism evidence="2 3">
    <name type="scientific">Crotalaria pallida</name>
    <name type="common">Smooth rattlebox</name>
    <name type="synonym">Crotalaria striata</name>
    <dbReference type="NCBI Taxonomy" id="3830"/>
    <lineage>
        <taxon>Eukaryota</taxon>
        <taxon>Viridiplantae</taxon>
        <taxon>Streptophyta</taxon>
        <taxon>Embryophyta</taxon>
        <taxon>Tracheophyta</taxon>
        <taxon>Spermatophyta</taxon>
        <taxon>Magnoliopsida</taxon>
        <taxon>eudicotyledons</taxon>
        <taxon>Gunneridae</taxon>
        <taxon>Pentapetalae</taxon>
        <taxon>rosids</taxon>
        <taxon>fabids</taxon>
        <taxon>Fabales</taxon>
        <taxon>Fabaceae</taxon>
        <taxon>Papilionoideae</taxon>
        <taxon>50 kb inversion clade</taxon>
        <taxon>genistoids sensu lato</taxon>
        <taxon>core genistoids</taxon>
        <taxon>Crotalarieae</taxon>
        <taxon>Crotalaria</taxon>
    </lineage>
</organism>